<proteinExistence type="predicted"/>
<evidence type="ECO:0000313" key="1">
    <source>
        <dbReference type="EMBL" id="KAI8550991.1"/>
    </source>
</evidence>
<dbReference type="Proteomes" id="UP001062846">
    <property type="component" value="Chromosome 6"/>
</dbReference>
<comment type="caution">
    <text evidence="1">The sequence shown here is derived from an EMBL/GenBank/DDBJ whole genome shotgun (WGS) entry which is preliminary data.</text>
</comment>
<protein>
    <submittedName>
        <fullName evidence="1">Uncharacterized protein</fullName>
    </submittedName>
</protein>
<reference evidence="1" key="1">
    <citation type="submission" date="2022-02" db="EMBL/GenBank/DDBJ databases">
        <title>Plant Genome Project.</title>
        <authorList>
            <person name="Zhang R.-G."/>
        </authorList>
    </citation>
    <scope>NUCLEOTIDE SEQUENCE</scope>
    <source>
        <strain evidence="1">AT1</strain>
    </source>
</reference>
<name>A0ACC0NCL9_RHOML</name>
<evidence type="ECO:0000313" key="2">
    <source>
        <dbReference type="Proteomes" id="UP001062846"/>
    </source>
</evidence>
<accession>A0ACC0NCL9</accession>
<gene>
    <name evidence="1" type="ORF">RHMOL_Rhmol06G0150000</name>
</gene>
<sequence>MDTEPQGSPPGVAGDLRQAEERPRVRRRLVQLTLFQQNKSPEFAAEKDDQGCDQEDGGKQENTMTRKRRGRPPTSSKIVAVNGKGIPSRKEGEKDSPPIVKSHVFLQACQGQHPLEEQQCVVSPEANDRTCSPVEAEANMKTPRQLKRRVNSTPKKKQTQTTPKKYTKNTGLKETCLEHISDIQSGNPTQPVPDLWLEAKMKAKEDARIFGGRQMHPFFSSTKMTKNIKKTIDEEGNWCSVGEKEKYPTHSPIHVFEKVQDDAGSLDWGNWIVSERSFISSNCDLKTACSPVSVGSVNSLHFDDSLILYPSRTSLLQSEEVICLDQSPVQERRHVVSATSADAPPVLDEDFNVQGHGHPGHIRNSDADGEGRFPHERIKTYDDVCGNHPVNSLWTNKYLPQKAIEVCGNRESVNFLSEWLRLWHDRGFRSSKDLSVGKNFIVHDDDYNGYQSDCDSDNRDEDGSLKNVLLVTGPVGSGKSAAIYACAKEQGFHVIEVSASDWRTRALVMQRFEGGVESHSVQRSKYNPNIDDGMEVSIQKCLDGGLMAFSLEAQHEHSMDMEHVETYMSILKTPVGTESKLIPKSFPVFPYSTTVQGSDSEVFELMPLSDEEEDSQNKTRTPEKFVSRAYGTSIEQTASKPLILFEDVDALLSEDHGLIATIQKLAETAKRPIILTSNNHSPVLPNNLDRLELCFAIPSMKELLWHVHMVCTAEKAQIQPCLVERFIGCCRGDIRKTLMHLQFWCQGWREQKGSEEQRKYGPLLFDLDAGHRILPKIIPWCYPSQLSEIVEKEITNSLLMMEESSKLVEVIVEGDPNKKAKQKRLKRRKKCDTDGIEAKKEAILRRHCPLQDGNELETQFTTACEFSSSSGSPVAFTRRISRRKIETVSSSDSGSKDLNDKFPVVRDKLYEDTNSGMLLEVDSKSPSCCLATGMCFGPTPVQLLNSEVKKLEGIFSLCSESSIYTQIDGTQKSVDVSCVPESSFVPETEVDGGTSLFNRTGYSRHDADVMEEVSMFNDSMLNMHAVETNNHNQYVSGLHNNREMVENFNSYLELAHEEEVGDTNNEHVGAVPRGYPVMDECSRMDFSRHAKSKAKPSSWVLMDSVQDTWRRIRGSDTDLRQYVTLEEKNASQVLKLAYGMCNLISESDKLLGDCHQLICDSLEPSMVPHEKTHSFSWYDDQLWITSTIAQHGICFYSKEIAAIGSCNGFVNKMDLASEMLASSSNTTALAKLVSQDMGIENSQMGSVESVSFVQSELGSCISSVMSIVPSRLYLATRGDASFYEYLSSLGQISRLEASRLSESIDDTKQKRVRVARNYLSNGAWMLSPDDISLLGQYHCYGKGSSQTMDKSLR</sequence>
<organism evidence="1 2">
    <name type="scientific">Rhododendron molle</name>
    <name type="common">Chinese azalea</name>
    <name type="synonym">Azalea mollis</name>
    <dbReference type="NCBI Taxonomy" id="49168"/>
    <lineage>
        <taxon>Eukaryota</taxon>
        <taxon>Viridiplantae</taxon>
        <taxon>Streptophyta</taxon>
        <taxon>Embryophyta</taxon>
        <taxon>Tracheophyta</taxon>
        <taxon>Spermatophyta</taxon>
        <taxon>Magnoliopsida</taxon>
        <taxon>eudicotyledons</taxon>
        <taxon>Gunneridae</taxon>
        <taxon>Pentapetalae</taxon>
        <taxon>asterids</taxon>
        <taxon>Ericales</taxon>
        <taxon>Ericaceae</taxon>
        <taxon>Ericoideae</taxon>
        <taxon>Rhodoreae</taxon>
        <taxon>Rhododendron</taxon>
    </lineage>
</organism>
<keyword evidence="2" id="KW-1185">Reference proteome</keyword>
<dbReference type="EMBL" id="CM046393">
    <property type="protein sequence ID" value="KAI8550991.1"/>
    <property type="molecule type" value="Genomic_DNA"/>
</dbReference>